<dbReference type="InterPro" id="IPR005171">
    <property type="entry name" value="Cyt_c_oxidase_su4_prok"/>
</dbReference>
<dbReference type="EMBL" id="SRLE01000001">
    <property type="protein sequence ID" value="TGD75998.1"/>
    <property type="molecule type" value="Genomic_DNA"/>
</dbReference>
<keyword evidence="5 6" id="KW-0472">Membrane</keyword>
<feature type="transmembrane region" description="Helical" evidence="6">
    <location>
        <begin position="9"/>
        <end position="27"/>
    </location>
</feature>
<evidence type="ECO:0000256" key="3">
    <source>
        <dbReference type="ARBA" id="ARBA00022692"/>
    </source>
</evidence>
<keyword evidence="3 6" id="KW-0812">Transmembrane</keyword>
<protein>
    <recommendedName>
        <fullName evidence="9">Cytochrome C oxidase subunit IV</fullName>
    </recommendedName>
</protein>
<evidence type="ECO:0008006" key="9">
    <source>
        <dbReference type="Google" id="ProtNLM"/>
    </source>
</evidence>
<comment type="subcellular location">
    <subcellularLocation>
        <location evidence="1">Cell membrane</location>
        <topology evidence="1">Multi-pass membrane protein</topology>
    </subcellularLocation>
</comment>
<sequence>MHEYLRNPLTYAWALLMAITLVSWTLGRGHGAEYHLSTAITVGVLGMSMFKALLVIAYFMEVRLAPVWLKRTTYGWAAALLASLLTAYFLGAG</sequence>
<keyword evidence="8" id="KW-1185">Reference proteome</keyword>
<dbReference type="Pfam" id="PF03626">
    <property type="entry name" value="COX4_pro"/>
    <property type="match status" value="1"/>
</dbReference>
<evidence type="ECO:0000256" key="4">
    <source>
        <dbReference type="ARBA" id="ARBA00022989"/>
    </source>
</evidence>
<evidence type="ECO:0000256" key="1">
    <source>
        <dbReference type="ARBA" id="ARBA00004651"/>
    </source>
</evidence>
<gene>
    <name evidence="7" type="ORF">E4634_00130</name>
</gene>
<feature type="transmembrane region" description="Helical" evidence="6">
    <location>
        <begin position="72"/>
        <end position="91"/>
    </location>
</feature>
<dbReference type="RefSeq" id="WP_135440576.1">
    <property type="nucleotide sequence ID" value="NZ_SRLE01000001.1"/>
</dbReference>
<dbReference type="GO" id="GO:0005886">
    <property type="term" value="C:plasma membrane"/>
    <property type="evidence" value="ECO:0007669"/>
    <property type="project" value="UniProtKB-SubCell"/>
</dbReference>
<evidence type="ECO:0000256" key="5">
    <source>
        <dbReference type="ARBA" id="ARBA00023136"/>
    </source>
</evidence>
<name>A0A4Z0M9C9_9GAMM</name>
<dbReference type="AlphaFoldDB" id="A0A4Z0M9C9"/>
<organism evidence="7 8">
    <name type="scientific">Mangrovimicrobium sediminis</name>
    <dbReference type="NCBI Taxonomy" id="2562682"/>
    <lineage>
        <taxon>Bacteria</taxon>
        <taxon>Pseudomonadati</taxon>
        <taxon>Pseudomonadota</taxon>
        <taxon>Gammaproteobacteria</taxon>
        <taxon>Cellvibrionales</taxon>
        <taxon>Halieaceae</taxon>
        <taxon>Mangrovimicrobium</taxon>
    </lineage>
</organism>
<evidence type="ECO:0000256" key="2">
    <source>
        <dbReference type="ARBA" id="ARBA00022475"/>
    </source>
</evidence>
<evidence type="ECO:0000313" key="8">
    <source>
        <dbReference type="Proteomes" id="UP000298050"/>
    </source>
</evidence>
<keyword evidence="2" id="KW-1003">Cell membrane</keyword>
<comment type="caution">
    <text evidence="7">The sequence shown here is derived from an EMBL/GenBank/DDBJ whole genome shotgun (WGS) entry which is preliminary data.</text>
</comment>
<evidence type="ECO:0000313" key="7">
    <source>
        <dbReference type="EMBL" id="TGD75998.1"/>
    </source>
</evidence>
<accession>A0A4Z0M9C9</accession>
<evidence type="ECO:0000256" key="6">
    <source>
        <dbReference type="SAM" id="Phobius"/>
    </source>
</evidence>
<keyword evidence="4 6" id="KW-1133">Transmembrane helix</keyword>
<dbReference type="Proteomes" id="UP000298050">
    <property type="component" value="Unassembled WGS sequence"/>
</dbReference>
<reference evidence="7 8" key="1">
    <citation type="submission" date="2019-04" db="EMBL/GenBank/DDBJ databases">
        <title>Taxonomy of novel Haliea sp. from mangrove soil of West Coast of India.</title>
        <authorList>
            <person name="Verma A."/>
            <person name="Kumar P."/>
            <person name="Krishnamurthi S."/>
        </authorList>
    </citation>
    <scope>NUCLEOTIDE SEQUENCE [LARGE SCALE GENOMIC DNA]</scope>
    <source>
        <strain evidence="7 8">SAOS-164</strain>
    </source>
</reference>
<feature type="transmembrane region" description="Helical" evidence="6">
    <location>
        <begin position="39"/>
        <end position="60"/>
    </location>
</feature>
<dbReference type="OrthoDB" id="7065628at2"/>
<proteinExistence type="predicted"/>